<dbReference type="EMBL" id="KI913570">
    <property type="protein sequence ID" value="ETV63784.1"/>
    <property type="molecule type" value="Genomic_DNA"/>
</dbReference>
<accession>W4FA33</accession>
<feature type="coiled-coil region" evidence="1">
    <location>
        <begin position="21"/>
        <end position="48"/>
    </location>
</feature>
<dbReference type="RefSeq" id="XP_009846731.1">
    <property type="nucleotide sequence ID" value="XM_009848429.1"/>
</dbReference>
<protein>
    <submittedName>
        <fullName evidence="2">Uncharacterized protein</fullName>
    </submittedName>
</protein>
<dbReference type="AlphaFoldDB" id="W4FA33"/>
<sequence>KTIQELRDKVAKSNEGHGLALQQHSREMRTLQAKYQDLQRVYADHVAKWKSFVAHTSHHEADHHTPPNESSVSLVEQKHQALLANAQSMQAKYDLVLEQLDAATRRMHTAESKVQELSHHLATQTHELDQVTELWNEAKVTMDVLQQQNEELSNQLQMTTASSPLKKRSASETYRRTLLQRGSLFHELSAHVEQEVESARATTAGDLADELDRVNALYELEVKKVDKLQQALRTRDAAELFCIRAKYQRAVDRVKDLEVLVAFYTPKSPPHTIFSYPTTTVQPKTPVSCQRFRDFPWDIQLKPIPVLNMSDMHTIAANGVK</sequence>
<reference evidence="2" key="1">
    <citation type="submission" date="2013-12" db="EMBL/GenBank/DDBJ databases">
        <title>The Genome Sequence of Aphanomyces astaci APO3.</title>
        <authorList>
            <consortium name="The Broad Institute Genomics Platform"/>
            <person name="Russ C."/>
            <person name="Tyler B."/>
            <person name="van West P."/>
            <person name="Dieguez-Uribeondo J."/>
            <person name="Young S.K."/>
            <person name="Zeng Q."/>
            <person name="Gargeya S."/>
            <person name="Fitzgerald M."/>
            <person name="Abouelleil A."/>
            <person name="Alvarado L."/>
            <person name="Chapman S.B."/>
            <person name="Gainer-Dewar J."/>
            <person name="Goldberg J."/>
            <person name="Griggs A."/>
            <person name="Gujja S."/>
            <person name="Hansen M."/>
            <person name="Howarth C."/>
            <person name="Imamovic A."/>
            <person name="Ireland A."/>
            <person name="Larimer J."/>
            <person name="McCowan C."/>
            <person name="Murphy C."/>
            <person name="Pearson M."/>
            <person name="Poon T.W."/>
            <person name="Priest M."/>
            <person name="Roberts A."/>
            <person name="Saif S."/>
            <person name="Shea T."/>
            <person name="Sykes S."/>
            <person name="Wortman J."/>
            <person name="Nusbaum C."/>
            <person name="Birren B."/>
        </authorList>
    </citation>
    <scope>NUCLEOTIDE SEQUENCE [LARGE SCALE GENOMIC DNA]</scope>
    <source>
        <strain evidence="2">APO3</strain>
    </source>
</reference>
<organism evidence="2">
    <name type="scientific">Aphanomyces astaci</name>
    <name type="common">Crayfish plague agent</name>
    <dbReference type="NCBI Taxonomy" id="112090"/>
    <lineage>
        <taxon>Eukaryota</taxon>
        <taxon>Sar</taxon>
        <taxon>Stramenopiles</taxon>
        <taxon>Oomycota</taxon>
        <taxon>Saprolegniomycetes</taxon>
        <taxon>Saprolegniales</taxon>
        <taxon>Verrucalvaceae</taxon>
        <taxon>Aphanomyces</taxon>
    </lineage>
</organism>
<feature type="non-terminal residue" evidence="2">
    <location>
        <position position="1"/>
    </location>
</feature>
<name>W4FA33_APHAT</name>
<evidence type="ECO:0000256" key="1">
    <source>
        <dbReference type="SAM" id="Coils"/>
    </source>
</evidence>
<evidence type="ECO:0000313" key="2">
    <source>
        <dbReference type="EMBL" id="ETV63784.1"/>
    </source>
</evidence>
<dbReference type="GeneID" id="20821280"/>
<gene>
    <name evidence="2" type="ORF">H257_19284</name>
</gene>
<dbReference type="VEuPathDB" id="FungiDB:H257_19284"/>
<feature type="coiled-coil region" evidence="1">
    <location>
        <begin position="86"/>
        <end position="162"/>
    </location>
</feature>
<proteinExistence type="predicted"/>
<keyword evidence="1" id="KW-0175">Coiled coil</keyword>